<accession>A0A378XCU6</accession>
<evidence type="ECO:0000313" key="4">
    <source>
        <dbReference type="EMBL" id="SUA50643.1"/>
    </source>
</evidence>
<dbReference type="GO" id="GO:0016747">
    <property type="term" value="F:acyltransferase activity, transferring groups other than amino-acyl groups"/>
    <property type="evidence" value="ECO:0007669"/>
    <property type="project" value="InterPro"/>
</dbReference>
<keyword evidence="4" id="KW-0808">Transferase</keyword>
<dbReference type="Pfam" id="PF01757">
    <property type="entry name" value="Acyl_transf_3"/>
    <property type="match status" value="1"/>
</dbReference>
<reference evidence="4 5" key="1">
    <citation type="submission" date="2018-06" db="EMBL/GenBank/DDBJ databases">
        <authorList>
            <consortium name="Pathogen Informatics"/>
            <person name="Doyle S."/>
        </authorList>
    </citation>
    <scope>NUCLEOTIDE SEQUENCE [LARGE SCALE GENOMIC DNA]</scope>
    <source>
        <strain evidence="4 5">NCTC11997</strain>
    </source>
</reference>
<feature type="transmembrane region" description="Helical" evidence="1">
    <location>
        <begin position="82"/>
        <end position="102"/>
    </location>
</feature>
<dbReference type="OrthoDB" id="9814956at2"/>
<feature type="transmembrane region" description="Helical" evidence="1">
    <location>
        <begin position="122"/>
        <end position="144"/>
    </location>
</feature>
<dbReference type="Proteomes" id="UP000594903">
    <property type="component" value="Chromosome"/>
</dbReference>
<dbReference type="AlphaFoldDB" id="A0A378XCU6"/>
<keyword evidence="6" id="KW-1185">Reference proteome</keyword>
<evidence type="ECO:0000313" key="6">
    <source>
        <dbReference type="Proteomes" id="UP000594903"/>
    </source>
</evidence>
<gene>
    <name evidence="3" type="ORF">I6G29_01315</name>
    <name evidence="4" type="ORF">NCTC11997_00305</name>
</gene>
<dbReference type="RefSeq" id="WP_026253742.1">
    <property type="nucleotide sequence ID" value="NZ_CP065725.1"/>
</dbReference>
<protein>
    <submittedName>
        <fullName evidence="4">Fucose 4-O-acetylase and related acetyltransferases</fullName>
    </submittedName>
</protein>
<keyword evidence="1" id="KW-0812">Transmembrane</keyword>
<keyword evidence="1" id="KW-0472">Membrane</keyword>
<evidence type="ECO:0000256" key="1">
    <source>
        <dbReference type="SAM" id="Phobius"/>
    </source>
</evidence>
<feature type="transmembrane region" description="Helical" evidence="1">
    <location>
        <begin position="49"/>
        <end position="70"/>
    </location>
</feature>
<feature type="transmembrane region" description="Helical" evidence="1">
    <location>
        <begin position="20"/>
        <end position="37"/>
    </location>
</feature>
<dbReference type="Proteomes" id="UP000254603">
    <property type="component" value="Unassembled WGS sequence"/>
</dbReference>
<proteinExistence type="predicted"/>
<keyword evidence="1" id="KW-1133">Transmembrane helix</keyword>
<evidence type="ECO:0000259" key="2">
    <source>
        <dbReference type="Pfam" id="PF01757"/>
    </source>
</evidence>
<reference evidence="3 6" key="2">
    <citation type="submission" date="2020-12" db="EMBL/GenBank/DDBJ databases">
        <title>FDA dAtabase for Regulatory Grade micrObial Sequences (FDA-ARGOS): Supporting development and validation of Infectious Disease Dx tests.</title>
        <authorList>
            <person name="Sproer C."/>
            <person name="Gronow S."/>
            <person name="Severitt S."/>
            <person name="Schroder I."/>
            <person name="Tallon L."/>
            <person name="Sadzewicz L."/>
            <person name="Zhao X."/>
            <person name="Boylan J."/>
            <person name="Ott S."/>
            <person name="Bowen H."/>
            <person name="Vavikolanu K."/>
            <person name="Mehta A."/>
            <person name="Aluvathingal J."/>
            <person name="Nadendla S."/>
            <person name="Lowell S."/>
            <person name="Myers T."/>
            <person name="Yan Y."/>
            <person name="Sichtig H."/>
        </authorList>
    </citation>
    <scope>NUCLEOTIDE SEQUENCE [LARGE SCALE GENOMIC DNA]</scope>
    <source>
        <strain evidence="3 6">FDAARGOS_872</strain>
    </source>
</reference>
<dbReference type="InterPro" id="IPR002656">
    <property type="entry name" value="Acyl_transf_3_dom"/>
</dbReference>
<sequence length="145" mass="16607">MNTTVTSYTRHRFNDRESTALNYAKAIGIITVVIGHFRGVPFNYFQPYMYHMPLFFFLGGVFINEFRSLYQHSVGLVKKHALYIVYVYALIGAVIWFIHLFYPIGYTSLWRGGLLESVFIRLSPIFTGGAILLSLGSSLPICWAH</sequence>
<dbReference type="EMBL" id="UGSB01000001">
    <property type="protein sequence ID" value="SUA50643.1"/>
    <property type="molecule type" value="Genomic_DNA"/>
</dbReference>
<organism evidence="4 5">
    <name type="scientific">Oligella ureolytica</name>
    <dbReference type="NCBI Taxonomy" id="90244"/>
    <lineage>
        <taxon>Bacteria</taxon>
        <taxon>Pseudomonadati</taxon>
        <taxon>Pseudomonadota</taxon>
        <taxon>Betaproteobacteria</taxon>
        <taxon>Burkholderiales</taxon>
        <taxon>Alcaligenaceae</taxon>
        <taxon>Oligella</taxon>
    </lineage>
</organism>
<feature type="domain" description="Acyltransferase 3" evidence="2">
    <location>
        <begin position="20"/>
        <end position="114"/>
    </location>
</feature>
<evidence type="ECO:0000313" key="3">
    <source>
        <dbReference type="EMBL" id="QPT40300.1"/>
    </source>
</evidence>
<dbReference type="EMBL" id="CP065725">
    <property type="protein sequence ID" value="QPT40300.1"/>
    <property type="molecule type" value="Genomic_DNA"/>
</dbReference>
<dbReference type="STRING" id="1122619.GCA_000373745_02099"/>
<name>A0A378XCU6_9BURK</name>
<evidence type="ECO:0000313" key="5">
    <source>
        <dbReference type="Proteomes" id="UP000254603"/>
    </source>
</evidence>